<dbReference type="GO" id="GO:0032263">
    <property type="term" value="P:GMP salvage"/>
    <property type="evidence" value="ECO:0007669"/>
    <property type="project" value="TreeGrafter"/>
</dbReference>
<keyword evidence="7 16" id="KW-0963">Cytoplasm</keyword>
<sequence>MDIEKKKWEILCSKEDIAARVEELGLQISKDYENKKLFILSLLKGSFIFASDIARSVSVPVKIGFMTTSSYEDKFESKGSVNVLNDITEDIEGYDVLVVDDITDSGITMKYVVEHLKGKRPASVKSCVLLDKPSRRAVDYQADYIGFTIEDKFVVGYGLDYSSYYRNIPYVFAVTDEDR</sequence>
<evidence type="ECO:0000256" key="11">
    <source>
        <dbReference type="ARBA" id="ARBA00022726"/>
    </source>
</evidence>
<comment type="similarity">
    <text evidence="6 16">Belongs to the purine/pyrimidine phosphoribosyltransferase family.</text>
</comment>
<organism evidence="18 19">
    <name type="scientific">Peptoclostridium acidaminophilum DSM 3953</name>
    <dbReference type="NCBI Taxonomy" id="1286171"/>
    <lineage>
        <taxon>Bacteria</taxon>
        <taxon>Bacillati</taxon>
        <taxon>Bacillota</taxon>
        <taxon>Clostridia</taxon>
        <taxon>Peptostreptococcales</taxon>
        <taxon>Peptoclostridiaceae</taxon>
        <taxon>Peptoclostridium</taxon>
    </lineage>
</organism>
<evidence type="ECO:0000256" key="9">
    <source>
        <dbReference type="ARBA" id="ARBA00022679"/>
    </source>
</evidence>
<keyword evidence="8 16" id="KW-0328">Glycosyltransferase</keyword>
<name>W8T551_PEPAC</name>
<comment type="cofactor">
    <cofactor evidence="1 16">
        <name>Mg(2+)</name>
        <dbReference type="ChEBI" id="CHEBI:18420"/>
    </cofactor>
</comment>
<dbReference type="OrthoDB" id="9802824at2"/>
<dbReference type="NCBIfam" id="TIGR01203">
    <property type="entry name" value="HGPRTase"/>
    <property type="match status" value="1"/>
</dbReference>
<dbReference type="PANTHER" id="PTHR43340:SF1">
    <property type="entry name" value="HYPOXANTHINE PHOSPHORIBOSYLTRANSFERASE"/>
    <property type="match status" value="1"/>
</dbReference>
<comment type="subcellular location">
    <subcellularLocation>
        <location evidence="3 16">Cytoplasm</location>
    </subcellularLocation>
</comment>
<dbReference type="EC" id="2.4.2.8" evidence="16"/>
<dbReference type="GO" id="GO:0006166">
    <property type="term" value="P:purine ribonucleoside salvage"/>
    <property type="evidence" value="ECO:0007669"/>
    <property type="project" value="UniProtKB-KW"/>
</dbReference>
<evidence type="ECO:0000256" key="6">
    <source>
        <dbReference type="ARBA" id="ARBA00008391"/>
    </source>
</evidence>
<dbReference type="GO" id="GO:0000287">
    <property type="term" value="F:magnesium ion binding"/>
    <property type="evidence" value="ECO:0007669"/>
    <property type="project" value="TreeGrafter"/>
</dbReference>
<evidence type="ECO:0000256" key="1">
    <source>
        <dbReference type="ARBA" id="ARBA00001946"/>
    </source>
</evidence>
<evidence type="ECO:0000256" key="14">
    <source>
        <dbReference type="ARBA" id="ARBA00048811"/>
    </source>
</evidence>
<dbReference type="FunFam" id="3.40.50.2020:FF:000006">
    <property type="entry name" value="Hypoxanthine phosphoribosyltransferase"/>
    <property type="match status" value="1"/>
</dbReference>
<keyword evidence="9 16" id="KW-0808">Transferase</keyword>
<keyword evidence="19" id="KW-1185">Reference proteome</keyword>
<dbReference type="AlphaFoldDB" id="W8T551"/>
<evidence type="ECO:0000256" key="12">
    <source>
        <dbReference type="ARBA" id="ARBA00022741"/>
    </source>
</evidence>
<dbReference type="PATRIC" id="fig|1286171.3.peg.1545"/>
<dbReference type="InterPro" id="IPR029057">
    <property type="entry name" value="PRTase-like"/>
</dbReference>
<reference evidence="18 19" key="1">
    <citation type="journal article" date="2014" name="Genome Announc.">
        <title>Complete Genome Sequence of Amino Acid-Utilizing Eubacterium acidaminophilum al-2 (DSM 3953).</title>
        <authorList>
            <person name="Poehlein A."/>
            <person name="Andreesen J.R."/>
            <person name="Daniel R."/>
        </authorList>
    </citation>
    <scope>NUCLEOTIDE SEQUENCE [LARGE SCALE GENOMIC DNA]</scope>
    <source>
        <strain evidence="18 19">DSM 3953</strain>
    </source>
</reference>
<comment type="function">
    <text evidence="2">Purine salvage pathway enzyme that catalyzes the transfer of the ribosyl-5-phosphate group from 5-phospho-alpha-D-ribose 1-diphosphate (PRPP) to the N9 position of the 6-oxopurines hypoxanthine and guanine to form the corresponding ribonucleotides IMP (inosine 5'-monophosphate) and GMP (guanosine 5'-monophosphate), with the release of PPi.</text>
</comment>
<evidence type="ECO:0000256" key="13">
    <source>
        <dbReference type="ARBA" id="ARBA00022842"/>
    </source>
</evidence>
<comment type="pathway">
    <text evidence="5">Purine metabolism; GMP biosynthesis via salvage pathway; GMP from guanine: step 1/1.</text>
</comment>
<comment type="catalytic activity">
    <reaction evidence="14">
        <text>GMP + diphosphate = guanine + 5-phospho-alpha-D-ribose 1-diphosphate</text>
        <dbReference type="Rhea" id="RHEA:25424"/>
        <dbReference type="ChEBI" id="CHEBI:16235"/>
        <dbReference type="ChEBI" id="CHEBI:33019"/>
        <dbReference type="ChEBI" id="CHEBI:58017"/>
        <dbReference type="ChEBI" id="CHEBI:58115"/>
        <dbReference type="EC" id="2.4.2.8"/>
    </reaction>
    <physiologicalReaction direction="right-to-left" evidence="14">
        <dbReference type="Rhea" id="RHEA:25426"/>
    </physiologicalReaction>
</comment>
<dbReference type="UniPathway" id="UPA00591">
    <property type="reaction ID" value="UER00648"/>
</dbReference>
<dbReference type="KEGG" id="eac:EAL2_c15940"/>
<dbReference type="GO" id="GO:0046100">
    <property type="term" value="P:hypoxanthine metabolic process"/>
    <property type="evidence" value="ECO:0007669"/>
    <property type="project" value="TreeGrafter"/>
</dbReference>
<dbReference type="eggNOG" id="COG0634">
    <property type="taxonomic scope" value="Bacteria"/>
</dbReference>
<dbReference type="STRING" id="1286171.EAL2_c15940"/>
<keyword evidence="13 16" id="KW-0460">Magnesium</keyword>
<evidence type="ECO:0000256" key="5">
    <source>
        <dbReference type="ARBA" id="ARBA00004676"/>
    </source>
</evidence>
<comment type="catalytic activity">
    <reaction evidence="15">
        <text>IMP + diphosphate = hypoxanthine + 5-phospho-alpha-D-ribose 1-diphosphate</text>
        <dbReference type="Rhea" id="RHEA:17973"/>
        <dbReference type="ChEBI" id="CHEBI:17368"/>
        <dbReference type="ChEBI" id="CHEBI:33019"/>
        <dbReference type="ChEBI" id="CHEBI:58017"/>
        <dbReference type="ChEBI" id="CHEBI:58053"/>
        <dbReference type="EC" id="2.4.2.8"/>
    </reaction>
    <physiologicalReaction direction="right-to-left" evidence="15">
        <dbReference type="Rhea" id="RHEA:17975"/>
    </physiologicalReaction>
</comment>
<dbReference type="InterPro" id="IPR000836">
    <property type="entry name" value="PRTase_dom"/>
</dbReference>
<dbReference type="EMBL" id="CP007452">
    <property type="protein sequence ID" value="AHM56889.1"/>
    <property type="molecule type" value="Genomic_DNA"/>
</dbReference>
<dbReference type="InterPro" id="IPR005904">
    <property type="entry name" value="Hxn_phspho_trans"/>
</dbReference>
<dbReference type="Gene3D" id="3.40.50.2020">
    <property type="match status" value="1"/>
</dbReference>
<dbReference type="GO" id="GO:0006178">
    <property type="term" value="P:guanine salvage"/>
    <property type="evidence" value="ECO:0007669"/>
    <property type="project" value="TreeGrafter"/>
</dbReference>
<evidence type="ECO:0000256" key="7">
    <source>
        <dbReference type="ARBA" id="ARBA00022490"/>
    </source>
</evidence>
<evidence type="ECO:0000256" key="15">
    <source>
        <dbReference type="ARBA" id="ARBA00049402"/>
    </source>
</evidence>
<comment type="pathway">
    <text evidence="4 16">Purine metabolism; IMP biosynthesis via salvage pathway; IMP from hypoxanthine: step 1/1.</text>
</comment>
<dbReference type="GO" id="GO:0000166">
    <property type="term" value="F:nucleotide binding"/>
    <property type="evidence" value="ECO:0007669"/>
    <property type="project" value="UniProtKB-KW"/>
</dbReference>
<dbReference type="GO" id="GO:0004422">
    <property type="term" value="F:hypoxanthine phosphoribosyltransferase activity"/>
    <property type="evidence" value="ECO:0007669"/>
    <property type="project" value="InterPro"/>
</dbReference>
<evidence type="ECO:0000256" key="4">
    <source>
        <dbReference type="ARBA" id="ARBA00004669"/>
    </source>
</evidence>
<gene>
    <name evidence="18" type="primary">hpt</name>
    <name evidence="18" type="ORF">EAL2_c15940</name>
</gene>
<dbReference type="GO" id="GO:0052657">
    <property type="term" value="F:guanine phosphoribosyltransferase activity"/>
    <property type="evidence" value="ECO:0007669"/>
    <property type="project" value="UniProtKB-ARBA"/>
</dbReference>
<keyword evidence="12 16" id="KW-0547">Nucleotide-binding</keyword>
<evidence type="ECO:0000313" key="18">
    <source>
        <dbReference type="EMBL" id="AHM56889.1"/>
    </source>
</evidence>
<keyword evidence="10 16" id="KW-0479">Metal-binding</keyword>
<accession>W8T551</accession>
<evidence type="ECO:0000256" key="2">
    <source>
        <dbReference type="ARBA" id="ARBA00002049"/>
    </source>
</evidence>
<evidence type="ECO:0000256" key="16">
    <source>
        <dbReference type="RuleBase" id="RU364099"/>
    </source>
</evidence>
<dbReference type="HOGENOM" id="CLU_073615_0_0_9"/>
<evidence type="ECO:0000313" key="19">
    <source>
        <dbReference type="Proteomes" id="UP000019591"/>
    </source>
</evidence>
<evidence type="ECO:0000259" key="17">
    <source>
        <dbReference type="Pfam" id="PF00156"/>
    </source>
</evidence>
<feature type="domain" description="Phosphoribosyltransferase" evidence="17">
    <location>
        <begin position="13"/>
        <end position="161"/>
    </location>
</feature>
<dbReference type="GO" id="GO:0032264">
    <property type="term" value="P:IMP salvage"/>
    <property type="evidence" value="ECO:0007669"/>
    <property type="project" value="UniProtKB-UniPathway"/>
</dbReference>
<evidence type="ECO:0000256" key="8">
    <source>
        <dbReference type="ARBA" id="ARBA00022676"/>
    </source>
</evidence>
<protein>
    <recommendedName>
        <fullName evidence="16">Hypoxanthine phosphoribosyltransferase</fullName>
        <ecNumber evidence="16">2.4.2.8</ecNumber>
    </recommendedName>
</protein>
<dbReference type="GO" id="GO:0005829">
    <property type="term" value="C:cytosol"/>
    <property type="evidence" value="ECO:0007669"/>
    <property type="project" value="TreeGrafter"/>
</dbReference>
<dbReference type="InterPro" id="IPR050408">
    <property type="entry name" value="HGPRT"/>
</dbReference>
<dbReference type="SUPFAM" id="SSF53271">
    <property type="entry name" value="PRTase-like"/>
    <property type="match status" value="1"/>
</dbReference>
<evidence type="ECO:0000256" key="10">
    <source>
        <dbReference type="ARBA" id="ARBA00022723"/>
    </source>
</evidence>
<dbReference type="RefSeq" id="WP_025435867.1">
    <property type="nucleotide sequence ID" value="NZ_CP007452.1"/>
</dbReference>
<dbReference type="CDD" id="cd06223">
    <property type="entry name" value="PRTases_typeI"/>
    <property type="match status" value="1"/>
</dbReference>
<dbReference type="Pfam" id="PF00156">
    <property type="entry name" value="Pribosyltran"/>
    <property type="match status" value="1"/>
</dbReference>
<proteinExistence type="inferred from homology"/>
<dbReference type="Proteomes" id="UP000019591">
    <property type="component" value="Chromosome"/>
</dbReference>
<dbReference type="PANTHER" id="PTHR43340">
    <property type="entry name" value="HYPOXANTHINE-GUANINE PHOSPHORIBOSYLTRANSFERASE"/>
    <property type="match status" value="1"/>
</dbReference>
<keyword evidence="11 16" id="KW-0660">Purine salvage</keyword>
<evidence type="ECO:0000256" key="3">
    <source>
        <dbReference type="ARBA" id="ARBA00004496"/>
    </source>
</evidence>